<organism evidence="1 2">
    <name type="scientific">Dysosmobacter segnis</name>
    <dbReference type="NCBI Taxonomy" id="2763042"/>
    <lineage>
        <taxon>Bacteria</taxon>
        <taxon>Bacillati</taxon>
        <taxon>Bacillota</taxon>
        <taxon>Clostridia</taxon>
        <taxon>Eubacteriales</taxon>
        <taxon>Oscillospiraceae</taxon>
        <taxon>Dysosmobacter</taxon>
    </lineage>
</organism>
<dbReference type="EMBL" id="JACOQI010000121">
    <property type="protein sequence ID" value="MBC5772426.1"/>
    <property type="molecule type" value="Genomic_DNA"/>
</dbReference>
<gene>
    <name evidence="1" type="ORF">H8Z83_19345</name>
</gene>
<protein>
    <submittedName>
        <fullName evidence="1">Sigma-70 family RNA polymerase sigma factor</fullName>
    </submittedName>
</protein>
<evidence type="ECO:0000313" key="1">
    <source>
        <dbReference type="EMBL" id="MBC5772426.1"/>
    </source>
</evidence>
<proteinExistence type="predicted"/>
<evidence type="ECO:0000313" key="2">
    <source>
        <dbReference type="Proteomes" id="UP000620327"/>
    </source>
</evidence>
<dbReference type="AlphaFoldDB" id="A0A923MM44"/>
<keyword evidence="2" id="KW-1185">Reference proteome</keyword>
<accession>A0A923MM44</accession>
<reference evidence="1" key="1">
    <citation type="submission" date="2020-08" db="EMBL/GenBank/DDBJ databases">
        <title>Genome public.</title>
        <authorList>
            <person name="Liu C."/>
            <person name="Sun Q."/>
        </authorList>
    </citation>
    <scope>NUCLEOTIDE SEQUENCE</scope>
    <source>
        <strain evidence="1">BX15</strain>
    </source>
</reference>
<dbReference type="Proteomes" id="UP000620327">
    <property type="component" value="Unassembled WGS sequence"/>
</dbReference>
<sequence>MTEKNYFLNIYNTMTGEFELVQVTKEVFQTYRRTKWHIEDSTERFYKHETQMSSLIGGENDGYERFHEFIDYDNTPENQAIEEMVRQSLRNILDLLPP</sequence>
<feature type="non-terminal residue" evidence="1">
    <location>
        <position position="98"/>
    </location>
</feature>
<comment type="caution">
    <text evidence="1">The sequence shown here is derived from an EMBL/GenBank/DDBJ whole genome shotgun (WGS) entry which is preliminary data.</text>
</comment>
<name>A0A923MM44_9FIRM</name>